<dbReference type="InterPro" id="IPR044198">
    <property type="entry name" value="DEK"/>
</dbReference>
<evidence type="ECO:0000313" key="8">
    <source>
        <dbReference type="EMBL" id="KAH3694008.1"/>
    </source>
</evidence>
<reference evidence="8" key="2">
    <citation type="submission" date="2020-11" db="EMBL/GenBank/DDBJ databases">
        <authorList>
            <person name="McCartney M.A."/>
            <person name="Auch B."/>
            <person name="Kono T."/>
            <person name="Mallez S."/>
            <person name="Becker A."/>
            <person name="Gohl D.M."/>
            <person name="Silverstein K.A.T."/>
            <person name="Koren S."/>
            <person name="Bechman K.B."/>
            <person name="Herman A."/>
            <person name="Abrahante J.E."/>
            <person name="Garbe J."/>
        </authorList>
    </citation>
    <scope>NUCLEOTIDE SEQUENCE</scope>
    <source>
        <strain evidence="8">Duluth1</strain>
        <tissue evidence="8">Whole animal</tissue>
    </source>
</reference>
<keyword evidence="4" id="KW-0539">Nucleus</keyword>
<dbReference type="AlphaFoldDB" id="A0A9D3Y4Y4"/>
<dbReference type="GO" id="GO:0006325">
    <property type="term" value="P:chromatin organization"/>
    <property type="evidence" value="ECO:0007669"/>
    <property type="project" value="UniProtKB-KW"/>
</dbReference>
<feature type="compositionally biased region" description="Basic residues" evidence="5">
    <location>
        <begin position="347"/>
        <end position="360"/>
    </location>
</feature>
<dbReference type="OrthoDB" id="370884at2759"/>
<dbReference type="GO" id="GO:0042393">
    <property type="term" value="F:histone binding"/>
    <property type="evidence" value="ECO:0007669"/>
    <property type="project" value="TreeGrafter"/>
</dbReference>
<protein>
    <recommendedName>
        <fullName evidence="6">DEK-C domain-containing protein</fullName>
    </recommendedName>
</protein>
<evidence type="ECO:0000256" key="3">
    <source>
        <dbReference type="ARBA" id="ARBA00023125"/>
    </source>
</evidence>
<dbReference type="PROSITE" id="PS51998">
    <property type="entry name" value="DEK_C"/>
    <property type="match status" value="1"/>
</dbReference>
<keyword evidence="9" id="KW-1185">Reference proteome</keyword>
<feature type="compositionally biased region" description="Acidic residues" evidence="5">
    <location>
        <begin position="71"/>
        <end position="83"/>
    </location>
</feature>
<organism evidence="8 9">
    <name type="scientific">Dreissena polymorpha</name>
    <name type="common">Zebra mussel</name>
    <name type="synonym">Mytilus polymorpha</name>
    <dbReference type="NCBI Taxonomy" id="45954"/>
    <lineage>
        <taxon>Eukaryota</taxon>
        <taxon>Metazoa</taxon>
        <taxon>Spiralia</taxon>
        <taxon>Lophotrochozoa</taxon>
        <taxon>Mollusca</taxon>
        <taxon>Bivalvia</taxon>
        <taxon>Autobranchia</taxon>
        <taxon>Heteroconchia</taxon>
        <taxon>Euheterodonta</taxon>
        <taxon>Imparidentia</taxon>
        <taxon>Neoheterodontei</taxon>
        <taxon>Myida</taxon>
        <taxon>Dreissenoidea</taxon>
        <taxon>Dreissenidae</taxon>
        <taxon>Dreissena</taxon>
    </lineage>
</organism>
<dbReference type="SUPFAM" id="SSF109715">
    <property type="entry name" value="DEK C-terminal domain"/>
    <property type="match status" value="1"/>
</dbReference>
<feature type="region of interest" description="Disordered" evidence="5">
    <location>
        <begin position="1"/>
        <end position="106"/>
    </location>
</feature>
<dbReference type="GO" id="GO:0003677">
    <property type="term" value="F:DNA binding"/>
    <property type="evidence" value="ECO:0007669"/>
    <property type="project" value="UniProtKB-KW"/>
</dbReference>
<dbReference type="GO" id="GO:2000779">
    <property type="term" value="P:regulation of double-strand break repair"/>
    <property type="evidence" value="ECO:0007669"/>
    <property type="project" value="TreeGrafter"/>
</dbReference>
<dbReference type="PANTHER" id="PTHR13468:SF1">
    <property type="entry name" value="PROTEIN DEK"/>
    <property type="match status" value="1"/>
</dbReference>
<sequence>MSDQDSEPSSPKTAEQNKMETEENGSNKEEPISDTNEQSSSEKEDHDESIGKDEEKQNTSSEQDGEKDNKDEDDEEEESDDEPQVGMLERPLIIEDGKKRERKKVERMSDIMKESLDAKPVEILEGKGRALGDIPFIEHKISRAKPEDLKLLYRVLFRKPGKQLELRKHIRQFSGFPFPKTDDEYKKRLEILKKLSFTKNMIQHCCEILDVPRTGNKEELIDRLMEWLEKPADSGRNVPKSKKRSKSTDGKKKKGASKGKKTDKKTKKSDKAESSDNEDDDDADGDEEEEEKEESEDEAEKSEEEQASDSEDEAPPKKKAKKATPKPKAAKKEKKEASKPAKEKKSSPKKKPTPKKKAAKAKPAEDEEEEVSDISSDSEDEPLVKEKEKKETKKKQPPTNEEIKDLIKNMLDDANLEEVTMKTVLKDVFAKYPGFDLTDRKEFIKNTVKKLIS</sequence>
<evidence type="ECO:0000256" key="2">
    <source>
        <dbReference type="ARBA" id="ARBA00022853"/>
    </source>
</evidence>
<accession>A0A9D3Y4Y4</accession>
<feature type="domain" description="DEK-C" evidence="6">
    <location>
        <begin position="397"/>
        <end position="453"/>
    </location>
</feature>
<dbReference type="EMBL" id="JAIWYP010000016">
    <property type="protein sequence ID" value="KAH3694008.1"/>
    <property type="molecule type" value="Genomic_DNA"/>
</dbReference>
<proteinExistence type="predicted"/>
<keyword evidence="3" id="KW-0238">DNA-binding</keyword>
<comment type="caution">
    <text evidence="8">The sequence shown here is derived from an EMBL/GenBank/DDBJ whole genome shotgun (WGS) entry which is preliminary data.</text>
</comment>
<evidence type="ECO:0000313" key="7">
    <source>
        <dbReference type="EMBL" id="KAH3693989.1"/>
    </source>
</evidence>
<feature type="compositionally biased region" description="Basic and acidic residues" evidence="5">
    <location>
        <begin position="40"/>
        <end position="57"/>
    </location>
</feature>
<evidence type="ECO:0000256" key="4">
    <source>
        <dbReference type="ARBA" id="ARBA00023242"/>
    </source>
</evidence>
<feature type="compositionally biased region" description="Basic and acidic residues" evidence="5">
    <location>
        <begin position="382"/>
        <end position="391"/>
    </location>
</feature>
<evidence type="ECO:0000259" key="6">
    <source>
        <dbReference type="PROSITE" id="PS51998"/>
    </source>
</evidence>
<feature type="region of interest" description="Disordered" evidence="5">
    <location>
        <begin position="231"/>
        <end position="403"/>
    </location>
</feature>
<feature type="compositionally biased region" description="Basic and acidic residues" evidence="5">
    <location>
        <begin position="333"/>
        <end position="346"/>
    </location>
</feature>
<reference evidence="8" key="1">
    <citation type="journal article" date="2019" name="bioRxiv">
        <title>The Genome of the Zebra Mussel, Dreissena polymorpha: A Resource for Invasive Species Research.</title>
        <authorList>
            <person name="McCartney M.A."/>
            <person name="Auch B."/>
            <person name="Kono T."/>
            <person name="Mallez S."/>
            <person name="Zhang Y."/>
            <person name="Obille A."/>
            <person name="Becker A."/>
            <person name="Abrahante J.E."/>
            <person name="Garbe J."/>
            <person name="Badalamenti J.P."/>
            <person name="Herman A."/>
            <person name="Mangelson H."/>
            <person name="Liachko I."/>
            <person name="Sullivan S."/>
            <person name="Sone E.D."/>
            <person name="Koren S."/>
            <person name="Silverstein K.A.T."/>
            <person name="Beckman K.B."/>
            <person name="Gohl D.M."/>
        </authorList>
    </citation>
    <scope>NUCLEOTIDE SEQUENCE</scope>
    <source>
        <strain evidence="8">Duluth1</strain>
        <tissue evidence="8">Whole animal</tissue>
    </source>
</reference>
<evidence type="ECO:0000313" key="9">
    <source>
        <dbReference type="Proteomes" id="UP000828390"/>
    </source>
</evidence>
<dbReference type="Pfam" id="PF08766">
    <property type="entry name" value="DEK_C"/>
    <property type="match status" value="1"/>
</dbReference>
<evidence type="ECO:0000256" key="1">
    <source>
        <dbReference type="ARBA" id="ARBA00004123"/>
    </source>
</evidence>
<dbReference type="InterPro" id="IPR014876">
    <property type="entry name" value="DEK_C"/>
</dbReference>
<feature type="compositionally biased region" description="Acidic residues" evidence="5">
    <location>
        <begin position="275"/>
        <end position="313"/>
    </location>
</feature>
<feature type="compositionally biased region" description="Basic and acidic residues" evidence="5">
    <location>
        <begin position="92"/>
        <end position="106"/>
    </location>
</feature>
<dbReference type="Gene3D" id="1.10.10.60">
    <property type="entry name" value="Homeodomain-like"/>
    <property type="match status" value="1"/>
</dbReference>
<dbReference type="Proteomes" id="UP000828390">
    <property type="component" value="Unassembled WGS sequence"/>
</dbReference>
<dbReference type="GO" id="GO:0005634">
    <property type="term" value="C:nucleus"/>
    <property type="evidence" value="ECO:0007669"/>
    <property type="project" value="UniProtKB-SubCell"/>
</dbReference>
<comment type="subcellular location">
    <subcellularLocation>
        <location evidence="1">Nucleus</location>
    </subcellularLocation>
</comment>
<feature type="compositionally biased region" description="Basic residues" evidence="5">
    <location>
        <begin position="317"/>
        <end position="332"/>
    </location>
</feature>
<feature type="compositionally biased region" description="Basic and acidic residues" evidence="5">
    <location>
        <begin position="15"/>
        <end position="31"/>
    </location>
</feature>
<feature type="compositionally biased region" description="Acidic residues" evidence="5">
    <location>
        <begin position="365"/>
        <end position="381"/>
    </location>
</feature>
<feature type="compositionally biased region" description="Basic residues" evidence="5">
    <location>
        <begin position="239"/>
        <end position="268"/>
    </location>
</feature>
<gene>
    <name evidence="7" type="ORF">DPMN_081428</name>
    <name evidence="8" type="ORF">DPMN_081447</name>
</gene>
<name>A0A9D3Y4Y4_DREPO</name>
<keyword evidence="2" id="KW-0156">Chromatin regulator</keyword>
<dbReference type="PANTHER" id="PTHR13468">
    <property type="entry name" value="DEK PROTEIN"/>
    <property type="match status" value="1"/>
</dbReference>
<evidence type="ECO:0000256" key="5">
    <source>
        <dbReference type="SAM" id="MobiDB-lite"/>
    </source>
</evidence>
<dbReference type="EMBL" id="JAIWYP010000016">
    <property type="protein sequence ID" value="KAH3693989.1"/>
    <property type="molecule type" value="Genomic_DNA"/>
</dbReference>